<name>A0AAV2HI47_LYMST</name>
<organism evidence="13 14">
    <name type="scientific">Lymnaea stagnalis</name>
    <name type="common">Great pond snail</name>
    <name type="synonym">Helix stagnalis</name>
    <dbReference type="NCBI Taxonomy" id="6523"/>
    <lineage>
        <taxon>Eukaryota</taxon>
        <taxon>Metazoa</taxon>
        <taxon>Spiralia</taxon>
        <taxon>Lophotrochozoa</taxon>
        <taxon>Mollusca</taxon>
        <taxon>Gastropoda</taxon>
        <taxon>Heterobranchia</taxon>
        <taxon>Euthyneura</taxon>
        <taxon>Panpulmonata</taxon>
        <taxon>Hygrophila</taxon>
        <taxon>Lymnaeoidea</taxon>
        <taxon>Lymnaeidae</taxon>
        <taxon>Lymnaea</taxon>
    </lineage>
</organism>
<dbReference type="AlphaFoldDB" id="A0AAV2HI47"/>
<evidence type="ECO:0000256" key="1">
    <source>
        <dbReference type="ARBA" id="ARBA00004651"/>
    </source>
</evidence>
<dbReference type="PRINTS" id="PR00237">
    <property type="entry name" value="GPCRRHODOPSN"/>
</dbReference>
<dbReference type="PANTHER" id="PTHR24247">
    <property type="entry name" value="5-HYDROXYTRYPTAMINE RECEPTOR"/>
    <property type="match status" value="1"/>
</dbReference>
<evidence type="ECO:0000313" key="13">
    <source>
        <dbReference type="EMBL" id="CAL1533035.1"/>
    </source>
</evidence>
<gene>
    <name evidence="13" type="ORF">GSLYS_00007053001</name>
</gene>
<dbReference type="InterPro" id="IPR000276">
    <property type="entry name" value="GPCR_Rhodpsn"/>
</dbReference>
<dbReference type="GO" id="GO:0005886">
    <property type="term" value="C:plasma membrane"/>
    <property type="evidence" value="ECO:0007669"/>
    <property type="project" value="UniProtKB-SubCell"/>
</dbReference>
<evidence type="ECO:0000256" key="7">
    <source>
        <dbReference type="ARBA" id="ARBA00023170"/>
    </source>
</evidence>
<evidence type="ECO:0000256" key="6">
    <source>
        <dbReference type="ARBA" id="ARBA00023136"/>
    </source>
</evidence>
<feature type="transmembrane region" description="Helical" evidence="10">
    <location>
        <begin position="171"/>
        <end position="191"/>
    </location>
</feature>
<keyword evidence="6 10" id="KW-0472">Membrane</keyword>
<dbReference type="GO" id="GO:0030425">
    <property type="term" value="C:dendrite"/>
    <property type="evidence" value="ECO:0007669"/>
    <property type="project" value="TreeGrafter"/>
</dbReference>
<keyword evidence="3 9" id="KW-0812">Transmembrane</keyword>
<dbReference type="GO" id="GO:0004993">
    <property type="term" value="F:G protein-coupled serotonin receptor activity"/>
    <property type="evidence" value="ECO:0007669"/>
    <property type="project" value="TreeGrafter"/>
</dbReference>
<evidence type="ECO:0000256" key="5">
    <source>
        <dbReference type="ARBA" id="ARBA00023040"/>
    </source>
</evidence>
<dbReference type="GO" id="GO:0007187">
    <property type="term" value="P:G protein-coupled receptor signaling pathway, coupled to cyclic nucleotide second messenger"/>
    <property type="evidence" value="ECO:0007669"/>
    <property type="project" value="TreeGrafter"/>
</dbReference>
<keyword evidence="2" id="KW-1003">Cell membrane</keyword>
<dbReference type="GO" id="GO:0045202">
    <property type="term" value="C:synapse"/>
    <property type="evidence" value="ECO:0007669"/>
    <property type="project" value="GOC"/>
</dbReference>
<dbReference type="GO" id="GO:0030594">
    <property type="term" value="F:neurotransmitter receptor activity"/>
    <property type="evidence" value="ECO:0007669"/>
    <property type="project" value="TreeGrafter"/>
</dbReference>
<dbReference type="SUPFAM" id="SSF81321">
    <property type="entry name" value="Family A G protein-coupled receptor-like"/>
    <property type="match status" value="1"/>
</dbReference>
<feature type="transmembrane region" description="Helical" evidence="10">
    <location>
        <begin position="197"/>
        <end position="216"/>
    </location>
</feature>
<evidence type="ECO:0000256" key="4">
    <source>
        <dbReference type="ARBA" id="ARBA00022989"/>
    </source>
</evidence>
<dbReference type="EMBL" id="CAXITT010000132">
    <property type="protein sequence ID" value="CAL1533035.1"/>
    <property type="molecule type" value="Genomic_DNA"/>
</dbReference>
<dbReference type="Pfam" id="PF00001">
    <property type="entry name" value="7tm_1"/>
    <property type="match status" value="1"/>
</dbReference>
<dbReference type="PANTHER" id="PTHR24247:SF202">
    <property type="entry name" value="5-HYDROXYTRYPTAMINE RECEPTOR 1"/>
    <property type="match status" value="1"/>
</dbReference>
<keyword evidence="11" id="KW-0732">Signal</keyword>
<evidence type="ECO:0000256" key="3">
    <source>
        <dbReference type="ARBA" id="ARBA00022692"/>
    </source>
</evidence>
<comment type="similarity">
    <text evidence="9">Belongs to the G-protein coupled receptor 1 family.</text>
</comment>
<keyword evidence="7 9" id="KW-0675">Receptor</keyword>
<dbReference type="PROSITE" id="PS50262">
    <property type="entry name" value="G_PROTEIN_RECEP_F1_2"/>
    <property type="match status" value="1"/>
</dbReference>
<evidence type="ECO:0000256" key="10">
    <source>
        <dbReference type="SAM" id="Phobius"/>
    </source>
</evidence>
<feature type="domain" description="G-protein coupled receptors family 1 profile" evidence="12">
    <location>
        <begin position="1"/>
        <end position="217"/>
    </location>
</feature>
<feature type="signal peptide" evidence="11">
    <location>
        <begin position="1"/>
        <end position="19"/>
    </location>
</feature>
<reference evidence="13 14" key="1">
    <citation type="submission" date="2024-04" db="EMBL/GenBank/DDBJ databases">
        <authorList>
            <consortium name="Genoscope - CEA"/>
            <person name="William W."/>
        </authorList>
    </citation>
    <scope>NUCLEOTIDE SEQUENCE [LARGE SCALE GENOMIC DNA]</scope>
</reference>
<dbReference type="InterPro" id="IPR017452">
    <property type="entry name" value="GPCR_Rhodpsn_7TM"/>
</dbReference>
<sequence>MLVVALAFCDLLCCSMVMPLGVIEVFENGKWNFGAEVCGMRSVLNDYIQCASIYHVTCMAVDRYLAVCKPFVHRLLTNKAGYLMIAVSLIVPASLVGINTIISLTGDRYGSFWSNNVQYFVWVIAFYAPFFVSYILYLLILIEAQRQTTLPHIKPVVTSSAIKNMKAYHTLGCLIICYTICWLPGWLTIFFEDQSSGHIFILLSWLTYVNTVLNPLL</sequence>
<keyword evidence="4 10" id="KW-1133">Transmembrane helix</keyword>
<evidence type="ECO:0000256" key="9">
    <source>
        <dbReference type="RuleBase" id="RU000688"/>
    </source>
</evidence>
<accession>A0AAV2HI47</accession>
<keyword evidence="8 9" id="KW-0807">Transducer</keyword>
<comment type="subcellular location">
    <subcellularLocation>
        <location evidence="1">Cell membrane</location>
        <topology evidence="1">Multi-pass membrane protein</topology>
    </subcellularLocation>
</comment>
<evidence type="ECO:0000256" key="2">
    <source>
        <dbReference type="ARBA" id="ARBA00022475"/>
    </source>
</evidence>
<evidence type="ECO:0000256" key="8">
    <source>
        <dbReference type="ARBA" id="ARBA00023224"/>
    </source>
</evidence>
<dbReference type="Proteomes" id="UP001497497">
    <property type="component" value="Unassembled WGS sequence"/>
</dbReference>
<evidence type="ECO:0000256" key="11">
    <source>
        <dbReference type="SAM" id="SignalP"/>
    </source>
</evidence>
<evidence type="ECO:0000313" key="14">
    <source>
        <dbReference type="Proteomes" id="UP001497497"/>
    </source>
</evidence>
<comment type="caution">
    <text evidence="13">The sequence shown here is derived from an EMBL/GenBank/DDBJ whole genome shotgun (WGS) entry which is preliminary data.</text>
</comment>
<evidence type="ECO:0000259" key="12">
    <source>
        <dbReference type="PROSITE" id="PS50262"/>
    </source>
</evidence>
<keyword evidence="5 9" id="KW-0297">G-protein coupled receptor</keyword>
<keyword evidence="14" id="KW-1185">Reference proteome</keyword>
<feature type="non-terminal residue" evidence="13">
    <location>
        <position position="217"/>
    </location>
</feature>
<feature type="transmembrane region" description="Helical" evidence="10">
    <location>
        <begin position="119"/>
        <end position="142"/>
    </location>
</feature>
<protein>
    <recommendedName>
        <fullName evidence="12">G-protein coupled receptors family 1 profile domain-containing protein</fullName>
    </recommendedName>
</protein>
<dbReference type="Gene3D" id="1.20.1070.10">
    <property type="entry name" value="Rhodopsin 7-helix transmembrane proteins"/>
    <property type="match status" value="1"/>
</dbReference>
<dbReference type="PROSITE" id="PS00237">
    <property type="entry name" value="G_PROTEIN_RECEP_F1_1"/>
    <property type="match status" value="1"/>
</dbReference>
<feature type="transmembrane region" description="Helical" evidence="10">
    <location>
        <begin position="82"/>
        <end position="104"/>
    </location>
</feature>
<feature type="chain" id="PRO_5043685214" description="G-protein coupled receptors family 1 profile domain-containing protein" evidence="11">
    <location>
        <begin position="20"/>
        <end position="217"/>
    </location>
</feature>
<dbReference type="GO" id="GO:0007268">
    <property type="term" value="P:chemical synaptic transmission"/>
    <property type="evidence" value="ECO:0007669"/>
    <property type="project" value="TreeGrafter"/>
</dbReference>
<proteinExistence type="inferred from homology"/>